<keyword evidence="2" id="KW-1185">Reference proteome</keyword>
<protein>
    <submittedName>
        <fullName evidence="1">Uncharacterized protein</fullName>
    </submittedName>
</protein>
<proteinExistence type="predicted"/>
<reference evidence="1 2" key="1">
    <citation type="submission" date="2020-02" db="EMBL/GenBank/DDBJ databases">
        <authorList>
            <person name="Ma Q."/>
            <person name="Huang Y."/>
            <person name="Song X."/>
            <person name="Pei D."/>
        </authorList>
    </citation>
    <scope>NUCLEOTIDE SEQUENCE [LARGE SCALE GENOMIC DNA]</scope>
    <source>
        <strain evidence="1">Sxm20200214</strain>
        <tissue evidence="1">Leaf</tissue>
    </source>
</reference>
<gene>
    <name evidence="1" type="ORF">Bca52824_025118</name>
</gene>
<evidence type="ECO:0000313" key="2">
    <source>
        <dbReference type="Proteomes" id="UP000886595"/>
    </source>
</evidence>
<name>A0A8X7VLN7_BRACI</name>
<sequence length="100" mass="11462">MTFDELSLSRCWIAGEMRSGFVVIVWYAWLTVLYSYRFLLRYLGLLFLLELSFGSSSLAFDPAFDLDSQWVKLQFCGVVRFLGLQPTGFSAITWKGAVEL</sequence>
<evidence type="ECO:0000313" key="1">
    <source>
        <dbReference type="EMBL" id="KAG2313561.1"/>
    </source>
</evidence>
<organism evidence="1 2">
    <name type="scientific">Brassica carinata</name>
    <name type="common">Ethiopian mustard</name>
    <name type="synonym">Abyssinian cabbage</name>
    <dbReference type="NCBI Taxonomy" id="52824"/>
    <lineage>
        <taxon>Eukaryota</taxon>
        <taxon>Viridiplantae</taxon>
        <taxon>Streptophyta</taxon>
        <taxon>Embryophyta</taxon>
        <taxon>Tracheophyta</taxon>
        <taxon>Spermatophyta</taxon>
        <taxon>Magnoliopsida</taxon>
        <taxon>eudicotyledons</taxon>
        <taxon>Gunneridae</taxon>
        <taxon>Pentapetalae</taxon>
        <taxon>rosids</taxon>
        <taxon>malvids</taxon>
        <taxon>Brassicales</taxon>
        <taxon>Brassicaceae</taxon>
        <taxon>Brassiceae</taxon>
        <taxon>Brassica</taxon>
    </lineage>
</organism>
<accession>A0A8X7VLN7</accession>
<dbReference type="Proteomes" id="UP000886595">
    <property type="component" value="Unassembled WGS sequence"/>
</dbReference>
<comment type="caution">
    <text evidence="1">The sequence shown here is derived from an EMBL/GenBank/DDBJ whole genome shotgun (WGS) entry which is preliminary data.</text>
</comment>
<dbReference type="AlphaFoldDB" id="A0A8X7VLN7"/>
<dbReference type="EMBL" id="JAAMPC010000005">
    <property type="protein sequence ID" value="KAG2313561.1"/>
    <property type="molecule type" value="Genomic_DNA"/>
</dbReference>